<dbReference type="HAMAP" id="MF_01129">
    <property type="entry name" value="PPase_energized_pump"/>
    <property type="match status" value="1"/>
</dbReference>
<comment type="caution">
    <text evidence="12">The sequence shown here is derived from an EMBL/GenBank/DDBJ whole genome shotgun (WGS) entry which is preliminary data.</text>
</comment>
<dbReference type="GO" id="GO:0004427">
    <property type="term" value="F:inorganic diphosphate phosphatase activity"/>
    <property type="evidence" value="ECO:0007669"/>
    <property type="project" value="UniProtKB-UniRule"/>
</dbReference>
<evidence type="ECO:0000313" key="13">
    <source>
        <dbReference type="Proteomes" id="UP000094795"/>
    </source>
</evidence>
<evidence type="ECO:0000256" key="11">
    <source>
        <dbReference type="HAMAP-Rule" id="MF_01129"/>
    </source>
</evidence>
<keyword evidence="10 11" id="KW-0472">Membrane</keyword>
<dbReference type="RefSeq" id="WP_066181601.1">
    <property type="nucleotide sequence ID" value="NZ_LQZT01000034.1"/>
</dbReference>
<dbReference type="InterPro" id="IPR004131">
    <property type="entry name" value="PPase-energised_H-pump"/>
</dbReference>
<dbReference type="NCBIfam" id="NF001951">
    <property type="entry name" value="PRK00733.1-2"/>
    <property type="match status" value="1"/>
</dbReference>
<evidence type="ECO:0000256" key="7">
    <source>
        <dbReference type="ARBA" id="ARBA00022967"/>
    </source>
</evidence>
<evidence type="ECO:0000256" key="4">
    <source>
        <dbReference type="ARBA" id="ARBA00022448"/>
    </source>
</evidence>
<comment type="subunit">
    <text evidence="3 11">Homodimer.</text>
</comment>
<keyword evidence="11" id="KW-1003">Cell membrane</keyword>
<evidence type="ECO:0000256" key="8">
    <source>
        <dbReference type="ARBA" id="ARBA00022989"/>
    </source>
</evidence>
<evidence type="ECO:0000256" key="1">
    <source>
        <dbReference type="ARBA" id="ARBA00001946"/>
    </source>
</evidence>
<feature type="site" description="Determinant of potassium independence" evidence="11">
    <location>
        <position position="467"/>
    </location>
</feature>
<keyword evidence="5 11" id="KW-0812">Transmembrane</keyword>
<dbReference type="EMBL" id="LQZT01000034">
    <property type="protein sequence ID" value="OCW56776.1"/>
    <property type="molecule type" value="Genomic_DNA"/>
</dbReference>
<comment type="subcellular location">
    <subcellularLocation>
        <location evidence="11">Cell membrane</location>
        <topology evidence="11">Multi-pass membrane protein</topology>
    </subcellularLocation>
    <subcellularLocation>
        <location evidence="2">Endomembrane system</location>
        <topology evidence="2">Multi-pass membrane protein</topology>
    </subcellularLocation>
</comment>
<accession>A0A1C1YTK2</accession>
<dbReference type="NCBIfam" id="NF001960">
    <property type="entry name" value="PRK00733.3-5"/>
    <property type="match status" value="1"/>
</dbReference>
<evidence type="ECO:0000256" key="10">
    <source>
        <dbReference type="ARBA" id="ARBA00023136"/>
    </source>
</evidence>
<feature type="transmembrane region" description="Helical" evidence="11">
    <location>
        <begin position="261"/>
        <end position="281"/>
    </location>
</feature>
<feature type="transmembrane region" description="Helical" evidence="11">
    <location>
        <begin position="616"/>
        <end position="636"/>
    </location>
</feature>
<keyword evidence="7 11" id="KW-1278">Translocase</keyword>
<comment type="catalytic activity">
    <reaction evidence="11">
        <text>diphosphate + H2O + H(+)(in) = 2 phosphate + 2 H(+)(out)</text>
        <dbReference type="Rhea" id="RHEA:13973"/>
        <dbReference type="ChEBI" id="CHEBI:15377"/>
        <dbReference type="ChEBI" id="CHEBI:15378"/>
        <dbReference type="ChEBI" id="CHEBI:33019"/>
        <dbReference type="ChEBI" id="CHEBI:43474"/>
        <dbReference type="EC" id="7.1.3.1"/>
    </reaction>
</comment>
<feature type="transmembrane region" description="Helical" evidence="11">
    <location>
        <begin position="520"/>
        <end position="543"/>
    </location>
</feature>
<dbReference type="Proteomes" id="UP000094795">
    <property type="component" value="Unassembled WGS sequence"/>
</dbReference>
<feature type="transmembrane region" description="Helical" evidence="11">
    <location>
        <begin position="57"/>
        <end position="86"/>
    </location>
</feature>
<dbReference type="GO" id="GO:0000287">
    <property type="term" value="F:magnesium ion binding"/>
    <property type="evidence" value="ECO:0007669"/>
    <property type="project" value="UniProtKB-UniRule"/>
</dbReference>
<dbReference type="GO" id="GO:0012505">
    <property type="term" value="C:endomembrane system"/>
    <property type="evidence" value="ECO:0007669"/>
    <property type="project" value="UniProtKB-SubCell"/>
</dbReference>
<feature type="transmembrane region" description="Helical" evidence="11">
    <location>
        <begin position="123"/>
        <end position="146"/>
    </location>
</feature>
<dbReference type="STRING" id="1480615.AWJ14_17810"/>
<gene>
    <name evidence="11 12" type="primary">hppA</name>
    <name evidence="12" type="ORF">AWJ14_17810</name>
</gene>
<evidence type="ECO:0000256" key="2">
    <source>
        <dbReference type="ARBA" id="ARBA00004127"/>
    </source>
</evidence>
<keyword evidence="11" id="KW-0375">Hydrogen ion transport</keyword>
<dbReference type="Pfam" id="PF03030">
    <property type="entry name" value="H_PPase"/>
    <property type="match status" value="1"/>
</dbReference>
<comment type="function">
    <text evidence="11">Proton pump that utilizes the energy of pyrophosphate hydrolysis as the driving force for proton movement across the membrane. Generates a proton motive force.</text>
</comment>
<evidence type="ECO:0000313" key="12">
    <source>
        <dbReference type="EMBL" id="OCW56776.1"/>
    </source>
</evidence>
<comment type="caution">
    <text evidence="11">Lacks conserved residue(s) required for the propagation of feature annotation.</text>
</comment>
<sequence length="712" mass="72300">MTILFAVIACGLLSIVYAIWAISSVLAADQGNARMQEIAGYIREGAQAYLNRQYSTIALVGVVVFAVTWLLLGATAAIGFLIGAVLSGAAGYVGMHVSVRANVRTAQASAVNLAGGLDIAFKAGAITGMLVAGLALLGVAVYYYVLTGPMALASDSRQVIDALVALGFGASLISIFARLGGGIFTKGADVGGDLVGKVEAGIPEDDPRNPATIADNVGDNVGDCAGMAADLFETYAVTVVATMVLGAIFFGGSAVLGSAMLYPLAICGASIITSIIGTFFVKLGQNGSIMGALYKGLIVTGLLSIIGLGGATSLTVGWGEIAVINGMSITGTNLFICGVVGLIVTALIVVITEYYTGTNKRPVNSISQASVTGHGTNVIQGLAISLESTALPAIVIVAGIIGTYQLAGLFGTGIAVTAMLGIAGMIVALDAFGPVTDNAGGIAEMSGLPPEVRQATDALDAVGNTTKAVTKGYAIGSAGLGALVLFAAYSNDLQFFAANSETYPYFADMGEISFDLSNPYVVAGLIFGGLIPYLFGGIAMTAVGRAGGAVVEEVRKQFREKPGIMQGTEKPDYGRAVDMLTRSAIKEMIIPSLLPVLAPLVVYFGVLLISGSKASAFAALGASLLGVIVNGLFVAISMTSGGGAWDNAKKSFEDGFIDKDGVKHEKGSDAHKASVTGDTVGDPYKDTAGPAVNPAIKITNIVALLLLAVLAH</sequence>
<dbReference type="NCBIfam" id="TIGR01104">
    <property type="entry name" value="V_PPase"/>
    <property type="match status" value="1"/>
</dbReference>
<name>A0A1C1YTK2_9HYPH</name>
<dbReference type="AlphaFoldDB" id="A0A1C1YTK2"/>
<dbReference type="GO" id="GO:0005886">
    <property type="term" value="C:plasma membrane"/>
    <property type="evidence" value="ECO:0007669"/>
    <property type="project" value="UniProtKB-SubCell"/>
</dbReference>
<keyword evidence="9 11" id="KW-0406">Ion transport</keyword>
<feature type="transmembrane region" description="Helical" evidence="11">
    <location>
        <begin position="235"/>
        <end position="255"/>
    </location>
</feature>
<dbReference type="OrthoDB" id="9808652at2"/>
<feature type="transmembrane region" description="Helical" evidence="11">
    <location>
        <begin position="472"/>
        <end position="490"/>
    </location>
</feature>
<reference evidence="12 13" key="1">
    <citation type="submission" date="2015-12" db="EMBL/GenBank/DDBJ databases">
        <authorList>
            <person name="Shamseldin A."/>
            <person name="Moawad H."/>
            <person name="Abd El-Rahim W.M."/>
            <person name="Sadowsky M.J."/>
        </authorList>
    </citation>
    <scope>NUCLEOTIDE SEQUENCE [LARGE SCALE GENOMIC DNA]</scope>
    <source>
        <strain evidence="12 13">JC234</strain>
    </source>
</reference>
<evidence type="ECO:0000256" key="6">
    <source>
        <dbReference type="ARBA" id="ARBA00022842"/>
    </source>
</evidence>
<dbReference type="GO" id="GO:0009678">
    <property type="term" value="F:diphosphate hydrolysis-driven proton transmembrane transporter activity"/>
    <property type="evidence" value="ECO:0007669"/>
    <property type="project" value="UniProtKB-UniRule"/>
</dbReference>
<dbReference type="PANTHER" id="PTHR31998">
    <property type="entry name" value="K(+)-INSENSITIVE PYROPHOSPHATE-ENERGIZED PROTON PUMP"/>
    <property type="match status" value="1"/>
</dbReference>
<keyword evidence="6 11" id="KW-0460">Magnesium</keyword>
<proteinExistence type="inferred from homology"/>
<keyword evidence="13" id="KW-1185">Reference proteome</keyword>
<evidence type="ECO:0000256" key="9">
    <source>
        <dbReference type="ARBA" id="ARBA00023065"/>
    </source>
</evidence>
<feature type="transmembrane region" description="Helical" evidence="11">
    <location>
        <begin position="293"/>
        <end position="313"/>
    </location>
</feature>
<dbReference type="PIRSF" id="PIRSF001265">
    <property type="entry name" value="H+-PPase"/>
    <property type="match status" value="1"/>
</dbReference>
<keyword evidence="4 11" id="KW-0813">Transport</keyword>
<feature type="transmembrane region" description="Helical" evidence="11">
    <location>
        <begin position="377"/>
        <end position="401"/>
    </location>
</feature>
<feature type="transmembrane region" description="Helical" evidence="11">
    <location>
        <begin position="589"/>
        <end position="610"/>
    </location>
</feature>
<comment type="cofactor">
    <cofactor evidence="1 11">
        <name>Mg(2+)</name>
        <dbReference type="ChEBI" id="CHEBI:18420"/>
    </cofactor>
</comment>
<organism evidence="12 13">
    <name type="scientific">Hoeflea olei</name>
    <dbReference type="NCBI Taxonomy" id="1480615"/>
    <lineage>
        <taxon>Bacteria</taxon>
        <taxon>Pseudomonadati</taxon>
        <taxon>Pseudomonadota</taxon>
        <taxon>Alphaproteobacteria</taxon>
        <taxon>Hyphomicrobiales</taxon>
        <taxon>Rhizobiaceae</taxon>
        <taxon>Hoeflea</taxon>
    </lineage>
</organism>
<evidence type="ECO:0000256" key="5">
    <source>
        <dbReference type="ARBA" id="ARBA00022692"/>
    </source>
</evidence>
<feature type="transmembrane region" description="Helical" evidence="11">
    <location>
        <begin position="407"/>
        <end position="429"/>
    </location>
</feature>
<dbReference type="EC" id="7.1.3.1" evidence="11"/>
<feature type="transmembrane region" description="Helical" evidence="11">
    <location>
        <begin position="333"/>
        <end position="356"/>
    </location>
</feature>
<evidence type="ECO:0000256" key="3">
    <source>
        <dbReference type="ARBA" id="ARBA00011738"/>
    </source>
</evidence>
<keyword evidence="8 11" id="KW-1133">Transmembrane helix</keyword>
<feature type="transmembrane region" description="Helical" evidence="11">
    <location>
        <begin position="158"/>
        <end position="177"/>
    </location>
</feature>
<comment type="similarity">
    <text evidence="11">Belongs to the H(+)-translocating pyrophosphatase (TC 3.A.10) family. K(+)-insensitive subfamily.</text>
</comment>
<protein>
    <recommendedName>
        <fullName evidence="11">K(+)-insensitive pyrophosphate-energized proton pump</fullName>
        <ecNumber evidence="11">7.1.3.1</ecNumber>
    </recommendedName>
    <alternativeName>
        <fullName evidence="11">Membrane-bound proton-translocating pyrophosphatase</fullName>
    </alternativeName>
    <alternativeName>
        <fullName evidence="11">Pyrophosphate-energized inorganic pyrophosphatase</fullName>
        <shortName evidence="11">H(+)-PPase</shortName>
    </alternativeName>
</protein>